<protein>
    <submittedName>
        <fullName evidence="3">Glycine/betaine ABC transporter substrate-binding protein</fullName>
    </submittedName>
</protein>
<dbReference type="Pfam" id="PF04069">
    <property type="entry name" value="OpuAC"/>
    <property type="match status" value="1"/>
</dbReference>
<dbReference type="EMBL" id="MDTQ01000001">
    <property type="protein sequence ID" value="ODC02630.1"/>
    <property type="molecule type" value="Genomic_DNA"/>
</dbReference>
<evidence type="ECO:0000259" key="2">
    <source>
        <dbReference type="Pfam" id="PF04069"/>
    </source>
</evidence>
<keyword evidence="1" id="KW-0732">Signal</keyword>
<dbReference type="STRING" id="197479.BFW38_02795"/>
<dbReference type="InterPro" id="IPR017783">
    <property type="entry name" value="ABC_choline_sub-bd"/>
</dbReference>
<dbReference type="Gene3D" id="3.40.190.10">
    <property type="entry name" value="Periplasmic binding protein-like II"/>
    <property type="match status" value="1"/>
</dbReference>
<dbReference type="Gene3D" id="3.40.190.100">
    <property type="entry name" value="Glycine betaine-binding periplasmic protein, domain 2"/>
    <property type="match status" value="1"/>
</dbReference>
<sequence length="317" mass="35469">MKDKRLTTTLISAATLMLATPTWASEIPQQCQTVDFAEVGWTDITATTATSRWVLEAMGYQTTSQTVSVPIAYAGLENHDFDVFLGNWMPSMASIIEPYTQKGTVETIRANLTGAKYTLAVPQYVYDAGVHSFSDLAEHRRQFNGRIYGIEAGNDGNRIIQSMIDDNAFDLKRFNLIESSEAGMLAEVKHSTEHNDWIVFLAWEPHPMNTRFDMAYLEDGDDYFGPNYGEAKVYTNTRAHYSQDCQNMGRFLNNLSFTLSMENQIMADIMYHEVEPMVAAKAWLKSNPAVLDQWLKGVTTVNGEAALPAVKAALSQD</sequence>
<dbReference type="GO" id="GO:0022857">
    <property type="term" value="F:transmembrane transporter activity"/>
    <property type="evidence" value="ECO:0007669"/>
    <property type="project" value="InterPro"/>
</dbReference>
<name>A0A1E2V6J3_9GAMM</name>
<accession>A0A1E2V6J3</accession>
<gene>
    <name evidence="3" type="ORF">BFW38_02795</name>
</gene>
<dbReference type="NCBIfam" id="TIGR03414">
    <property type="entry name" value="ABC_choline_bnd"/>
    <property type="match status" value="1"/>
</dbReference>
<comment type="caution">
    <text evidence="3">The sequence shown here is derived from an EMBL/GenBank/DDBJ whole genome shotgun (WGS) entry which is preliminary data.</text>
</comment>
<dbReference type="GO" id="GO:0043190">
    <property type="term" value="C:ATP-binding cassette (ABC) transporter complex"/>
    <property type="evidence" value="ECO:0007669"/>
    <property type="project" value="InterPro"/>
</dbReference>
<evidence type="ECO:0000313" key="4">
    <source>
        <dbReference type="Proteomes" id="UP000094291"/>
    </source>
</evidence>
<evidence type="ECO:0000313" key="3">
    <source>
        <dbReference type="EMBL" id="ODC02630.1"/>
    </source>
</evidence>
<feature type="domain" description="ABC-type glycine betaine transport system substrate-binding" evidence="2">
    <location>
        <begin position="33"/>
        <end position="285"/>
    </location>
</feature>
<dbReference type="OrthoDB" id="9787902at2"/>
<dbReference type="GO" id="GO:0015871">
    <property type="term" value="P:choline transport"/>
    <property type="evidence" value="ECO:0007669"/>
    <property type="project" value="InterPro"/>
</dbReference>
<feature type="signal peptide" evidence="1">
    <location>
        <begin position="1"/>
        <end position="24"/>
    </location>
</feature>
<dbReference type="AlphaFoldDB" id="A0A1E2V6J3"/>
<dbReference type="CDD" id="cd13640">
    <property type="entry name" value="PBP2_ChoX"/>
    <property type="match status" value="1"/>
</dbReference>
<dbReference type="InterPro" id="IPR007210">
    <property type="entry name" value="ABC_Gly_betaine_transp_sub-bd"/>
</dbReference>
<dbReference type="GO" id="GO:0033265">
    <property type="term" value="F:choline binding"/>
    <property type="evidence" value="ECO:0007669"/>
    <property type="project" value="InterPro"/>
</dbReference>
<organism evidence="3 4">
    <name type="scientific">Terasakiispira papahanaumokuakeensis</name>
    <dbReference type="NCBI Taxonomy" id="197479"/>
    <lineage>
        <taxon>Bacteria</taxon>
        <taxon>Pseudomonadati</taxon>
        <taxon>Pseudomonadota</taxon>
        <taxon>Gammaproteobacteria</taxon>
        <taxon>Oceanospirillales</taxon>
        <taxon>Terasakiispira</taxon>
    </lineage>
</organism>
<feature type="chain" id="PRO_5009119606" evidence="1">
    <location>
        <begin position="25"/>
        <end position="317"/>
    </location>
</feature>
<dbReference type="GO" id="GO:0042597">
    <property type="term" value="C:periplasmic space"/>
    <property type="evidence" value="ECO:0007669"/>
    <property type="project" value="InterPro"/>
</dbReference>
<reference evidence="3 4" key="1">
    <citation type="submission" date="2016-08" db="EMBL/GenBank/DDBJ databases">
        <authorList>
            <person name="Seilhamer J.J."/>
        </authorList>
    </citation>
    <scope>NUCLEOTIDE SEQUENCE [LARGE SCALE GENOMIC DNA]</scope>
    <source>
        <strain evidence="3 4">PH27A</strain>
    </source>
</reference>
<dbReference type="SUPFAM" id="SSF53850">
    <property type="entry name" value="Periplasmic binding protein-like II"/>
    <property type="match status" value="1"/>
</dbReference>
<keyword evidence="4" id="KW-1185">Reference proteome</keyword>
<proteinExistence type="predicted"/>
<dbReference type="RefSeq" id="WP_068997015.1">
    <property type="nucleotide sequence ID" value="NZ_MDTQ01000001.1"/>
</dbReference>
<dbReference type="Proteomes" id="UP000094291">
    <property type="component" value="Unassembled WGS sequence"/>
</dbReference>
<evidence type="ECO:0000256" key="1">
    <source>
        <dbReference type="SAM" id="SignalP"/>
    </source>
</evidence>